<protein>
    <recommendedName>
        <fullName evidence="6">TECPR1-like DysF domain-containing protein</fullName>
    </recommendedName>
</protein>
<dbReference type="Pfam" id="PF06398">
    <property type="entry name" value="Pex24p"/>
    <property type="match status" value="1"/>
</dbReference>
<dbReference type="GO" id="GO:0005778">
    <property type="term" value="C:peroxisomal membrane"/>
    <property type="evidence" value="ECO:0007669"/>
    <property type="project" value="UniProtKB-ARBA"/>
</dbReference>
<evidence type="ECO:0000256" key="5">
    <source>
        <dbReference type="SAM" id="Phobius"/>
    </source>
</evidence>
<name>A0A0C3JAN2_PISTI</name>
<dbReference type="InParanoid" id="A0A0C3JAN2"/>
<keyword evidence="4 5" id="KW-0472">Membrane</keyword>
<evidence type="ECO:0000256" key="4">
    <source>
        <dbReference type="ARBA" id="ARBA00023136"/>
    </source>
</evidence>
<dbReference type="GO" id="GO:0007031">
    <property type="term" value="P:peroxisome organization"/>
    <property type="evidence" value="ECO:0007669"/>
    <property type="project" value="TreeGrafter"/>
</dbReference>
<evidence type="ECO:0000256" key="2">
    <source>
        <dbReference type="ARBA" id="ARBA00022692"/>
    </source>
</evidence>
<keyword evidence="2 5" id="KW-0812">Transmembrane</keyword>
<reference evidence="8" key="2">
    <citation type="submission" date="2015-01" db="EMBL/GenBank/DDBJ databases">
        <title>Evolutionary Origins and Diversification of the Mycorrhizal Mutualists.</title>
        <authorList>
            <consortium name="DOE Joint Genome Institute"/>
            <consortium name="Mycorrhizal Genomics Consortium"/>
            <person name="Kohler A."/>
            <person name="Kuo A."/>
            <person name="Nagy L.G."/>
            <person name="Floudas D."/>
            <person name="Copeland A."/>
            <person name="Barry K.W."/>
            <person name="Cichocki N."/>
            <person name="Veneault-Fourrey C."/>
            <person name="LaButti K."/>
            <person name="Lindquist E.A."/>
            <person name="Lipzen A."/>
            <person name="Lundell T."/>
            <person name="Morin E."/>
            <person name="Murat C."/>
            <person name="Riley R."/>
            <person name="Ohm R."/>
            <person name="Sun H."/>
            <person name="Tunlid A."/>
            <person name="Henrissat B."/>
            <person name="Grigoriev I.V."/>
            <person name="Hibbett D.S."/>
            <person name="Martin F."/>
        </authorList>
    </citation>
    <scope>NUCLEOTIDE SEQUENCE [LARGE SCALE GENOMIC DNA]</scope>
    <source>
        <strain evidence="8">Marx 270</strain>
    </source>
</reference>
<accession>A0A0C3JAN2</accession>
<dbReference type="AlphaFoldDB" id="A0A0C3JAN2"/>
<dbReference type="HOGENOM" id="CLU_029283_0_0_1"/>
<reference evidence="7 8" key="1">
    <citation type="submission" date="2014-04" db="EMBL/GenBank/DDBJ databases">
        <authorList>
            <consortium name="DOE Joint Genome Institute"/>
            <person name="Kuo A."/>
            <person name="Kohler A."/>
            <person name="Costa M.D."/>
            <person name="Nagy L.G."/>
            <person name="Floudas D."/>
            <person name="Copeland A."/>
            <person name="Barry K.W."/>
            <person name="Cichocki N."/>
            <person name="Veneault-Fourrey C."/>
            <person name="LaButti K."/>
            <person name="Lindquist E.A."/>
            <person name="Lipzen A."/>
            <person name="Lundell T."/>
            <person name="Morin E."/>
            <person name="Murat C."/>
            <person name="Sun H."/>
            <person name="Tunlid A."/>
            <person name="Henrissat B."/>
            <person name="Grigoriev I.V."/>
            <person name="Hibbett D.S."/>
            <person name="Martin F."/>
            <person name="Nordberg H.P."/>
            <person name="Cantor M.N."/>
            <person name="Hua S.X."/>
        </authorList>
    </citation>
    <scope>NUCLEOTIDE SEQUENCE [LARGE SCALE GENOMIC DNA]</scope>
    <source>
        <strain evidence="7 8">Marx 270</strain>
    </source>
</reference>
<comment type="subcellular location">
    <subcellularLocation>
        <location evidence="1">Membrane</location>
        <topology evidence="1">Multi-pass membrane protein</topology>
    </subcellularLocation>
</comment>
<dbReference type="EMBL" id="KN831964">
    <property type="protein sequence ID" value="KIO06128.1"/>
    <property type="molecule type" value="Genomic_DNA"/>
</dbReference>
<dbReference type="STRING" id="870435.A0A0C3JAN2"/>
<proteinExistence type="predicted"/>
<dbReference type="OrthoDB" id="74314at2759"/>
<feature type="transmembrane region" description="Helical" evidence="5">
    <location>
        <begin position="265"/>
        <end position="284"/>
    </location>
</feature>
<evidence type="ECO:0000256" key="3">
    <source>
        <dbReference type="ARBA" id="ARBA00022989"/>
    </source>
</evidence>
<dbReference type="InterPro" id="IPR010482">
    <property type="entry name" value="TECPR1-like_DysF"/>
</dbReference>
<dbReference type="Proteomes" id="UP000054217">
    <property type="component" value="Unassembled WGS sequence"/>
</dbReference>
<evidence type="ECO:0000256" key="1">
    <source>
        <dbReference type="ARBA" id="ARBA00004141"/>
    </source>
</evidence>
<evidence type="ECO:0000313" key="8">
    <source>
        <dbReference type="Proteomes" id="UP000054217"/>
    </source>
</evidence>
<feature type="transmembrane region" description="Helical" evidence="5">
    <location>
        <begin position="163"/>
        <end position="195"/>
    </location>
</feature>
<dbReference type="PANTHER" id="PTHR28304:SF2">
    <property type="entry name" value="PEROXISOMAL MEMBRANE PROTEIN PEX29"/>
    <property type="match status" value="1"/>
</dbReference>
<feature type="domain" description="TECPR1-like DysF" evidence="6">
    <location>
        <begin position="122"/>
        <end position="537"/>
    </location>
</feature>
<sequence>MSTFEYVDIPAEAIRLAPSSQGEHSVRPAPKIPTTFPDPSSASGFFSWHSYVDSSSPENDATPLGLSKTSLSIIPQILLSTSVPTASTSAATSAPSNTGLSLFTTSPRSGQTSQKLLSARDPLSLPIMTNNFRRFVAKVGPVFWLQDRIEEIILWKRGWKRTAVWLAVYGFICYYPKFILLLPHVLLLGIMLAYYPAPGTPPIPLNISEGTVDWQANIQAIQNLMGAFPETDPAATLNSSLEQKINGAQVQSAVQISSYPPHPTLMLTLTSFFILLPVVMADILPIRLLFFFLGVGPVCALHPNVRNALTGAWVARHAVLSSNVLFSLSIPFPTLPRPHLPLYFRYGGNRRSPTHQMRYLHFQVTRKNVRAVLRRFVDNDRLLDQVWPAPMCTVELWENEREGGDGEIESGGVKSKSTILPVGSWSKTHLRQSERAPWTRGRDGWSGVGGEIRYLMLWYPSSNLTFSLSPGWAFVETESWRADLEGCWVLEGQHLSNEHSNVEVDHGWVYTNDTWSNPRPDPCPAEGWVTRRRRWIRRVYWKGL</sequence>
<dbReference type="PANTHER" id="PTHR28304">
    <property type="entry name" value="PEROXISOMAL MEMBRANE PROTEIN PEX29"/>
    <property type="match status" value="1"/>
</dbReference>
<organism evidence="7 8">
    <name type="scientific">Pisolithus tinctorius Marx 270</name>
    <dbReference type="NCBI Taxonomy" id="870435"/>
    <lineage>
        <taxon>Eukaryota</taxon>
        <taxon>Fungi</taxon>
        <taxon>Dikarya</taxon>
        <taxon>Basidiomycota</taxon>
        <taxon>Agaricomycotina</taxon>
        <taxon>Agaricomycetes</taxon>
        <taxon>Agaricomycetidae</taxon>
        <taxon>Boletales</taxon>
        <taxon>Sclerodermatineae</taxon>
        <taxon>Pisolithaceae</taxon>
        <taxon>Pisolithus</taxon>
    </lineage>
</organism>
<keyword evidence="3 5" id="KW-1133">Transmembrane helix</keyword>
<evidence type="ECO:0000313" key="7">
    <source>
        <dbReference type="EMBL" id="KIO06128.1"/>
    </source>
</evidence>
<keyword evidence="8" id="KW-1185">Reference proteome</keyword>
<evidence type="ECO:0000259" key="6">
    <source>
        <dbReference type="Pfam" id="PF06398"/>
    </source>
</evidence>
<gene>
    <name evidence="7" type="ORF">M404DRAFT_139835</name>
</gene>
<dbReference type="InterPro" id="IPR052816">
    <property type="entry name" value="Peroxisomal_Membrane_PEX28-32"/>
</dbReference>